<protein>
    <submittedName>
        <fullName evidence="1">Cutinase-domain-containing protein</fullName>
    </submittedName>
</protein>
<evidence type="ECO:0000313" key="1">
    <source>
        <dbReference type="EMBL" id="KAI6086454.1"/>
    </source>
</evidence>
<accession>A0ACC0D118</accession>
<sequence length="315" mass="33420">MKLSLLISGILAATAAANTLVLDYSEAFIQKQKQRQLGLNRASIQGRQSAGTTENEFLEGGCRDVIFIFARGSTQDGNIGDDPGPQTIDQLKAALGADVVAAQGVDYPALLLDNLRDGGCDPEDADNMRALITQAATQCPSSKLVVSGYSQGAALVHRSVEAASTSVKARIYAAVTFGDTQKAQDGGQVPNFDASKTLILCHDGDEVCEGTLIITDAHHEYHDLSPEANLAGNKTPSQYGHVPAEAPFNSGSLRKDDATSPATVKRAEPKRRQRNAEGGRSALHANQGHIVFIPAVFHQTPCAKINVDVYKISIV</sequence>
<dbReference type="EMBL" id="MU394315">
    <property type="protein sequence ID" value="KAI6086454.1"/>
    <property type="molecule type" value="Genomic_DNA"/>
</dbReference>
<keyword evidence="2" id="KW-1185">Reference proteome</keyword>
<gene>
    <name evidence="1" type="ORF">F4821DRAFT_278528</name>
</gene>
<proteinExistence type="predicted"/>
<reference evidence="1 2" key="1">
    <citation type="journal article" date="2022" name="New Phytol.">
        <title>Ecological generalism drives hyperdiversity of secondary metabolite gene clusters in xylarialean endophytes.</title>
        <authorList>
            <person name="Franco M.E.E."/>
            <person name="Wisecaver J.H."/>
            <person name="Arnold A.E."/>
            <person name="Ju Y.M."/>
            <person name="Slot J.C."/>
            <person name="Ahrendt S."/>
            <person name="Moore L.P."/>
            <person name="Eastman K.E."/>
            <person name="Scott K."/>
            <person name="Konkel Z."/>
            <person name="Mondo S.J."/>
            <person name="Kuo A."/>
            <person name="Hayes R.D."/>
            <person name="Haridas S."/>
            <person name="Andreopoulos B."/>
            <person name="Riley R."/>
            <person name="LaButti K."/>
            <person name="Pangilinan J."/>
            <person name="Lipzen A."/>
            <person name="Amirebrahimi M."/>
            <person name="Yan J."/>
            <person name="Adam C."/>
            <person name="Keymanesh K."/>
            <person name="Ng V."/>
            <person name="Louie K."/>
            <person name="Northen T."/>
            <person name="Drula E."/>
            <person name="Henrissat B."/>
            <person name="Hsieh H.M."/>
            <person name="Youens-Clark K."/>
            <person name="Lutzoni F."/>
            <person name="Miadlikowska J."/>
            <person name="Eastwood D.C."/>
            <person name="Hamelin R.C."/>
            <person name="Grigoriev I.V."/>
            <person name="U'Ren J.M."/>
        </authorList>
    </citation>
    <scope>NUCLEOTIDE SEQUENCE [LARGE SCALE GENOMIC DNA]</scope>
    <source>
        <strain evidence="1 2">ER1909</strain>
    </source>
</reference>
<dbReference type="Proteomes" id="UP001497680">
    <property type="component" value="Unassembled WGS sequence"/>
</dbReference>
<comment type="caution">
    <text evidence="1">The sequence shown here is derived from an EMBL/GenBank/DDBJ whole genome shotgun (WGS) entry which is preliminary data.</text>
</comment>
<organism evidence="1 2">
    <name type="scientific">Hypoxylon rubiginosum</name>
    <dbReference type="NCBI Taxonomy" id="110542"/>
    <lineage>
        <taxon>Eukaryota</taxon>
        <taxon>Fungi</taxon>
        <taxon>Dikarya</taxon>
        <taxon>Ascomycota</taxon>
        <taxon>Pezizomycotina</taxon>
        <taxon>Sordariomycetes</taxon>
        <taxon>Xylariomycetidae</taxon>
        <taxon>Xylariales</taxon>
        <taxon>Hypoxylaceae</taxon>
        <taxon>Hypoxylon</taxon>
    </lineage>
</organism>
<evidence type="ECO:0000313" key="2">
    <source>
        <dbReference type="Proteomes" id="UP001497680"/>
    </source>
</evidence>
<name>A0ACC0D118_9PEZI</name>